<keyword evidence="3" id="KW-1185">Reference proteome</keyword>
<sequence length="178" mass="20202">MALLMVVCVLCGTGALPRLPRVSWKASSSYRGIRSLERLLWRSSGSWRERNTERLCSDQVVQEVGLRLWRLVLYRSWGKGGRMGNSSPKKRLRLANPEVYGVVVVRGCMVCLYVCLGVVREPSEGRYREKSQRLLHEEDLDGLAGDCLVLLPWFGARGSFSRYEYSRGRCGKDGPLVF</sequence>
<feature type="signal peptide" evidence="1">
    <location>
        <begin position="1"/>
        <end position="15"/>
    </location>
</feature>
<evidence type="ECO:0000256" key="1">
    <source>
        <dbReference type="SAM" id="SignalP"/>
    </source>
</evidence>
<evidence type="ECO:0008006" key="4">
    <source>
        <dbReference type="Google" id="ProtNLM"/>
    </source>
</evidence>
<dbReference type="Proteomes" id="UP000324222">
    <property type="component" value="Unassembled WGS sequence"/>
</dbReference>
<evidence type="ECO:0000313" key="3">
    <source>
        <dbReference type="Proteomes" id="UP000324222"/>
    </source>
</evidence>
<protein>
    <recommendedName>
        <fullName evidence="4">Secreted protein</fullName>
    </recommendedName>
</protein>
<comment type="caution">
    <text evidence="2">The sequence shown here is derived from an EMBL/GenBank/DDBJ whole genome shotgun (WGS) entry which is preliminary data.</text>
</comment>
<proteinExistence type="predicted"/>
<keyword evidence="1" id="KW-0732">Signal</keyword>
<gene>
    <name evidence="2" type="ORF">E2C01_003242</name>
</gene>
<dbReference type="AlphaFoldDB" id="A0A5B7CN69"/>
<feature type="chain" id="PRO_5022980534" description="Secreted protein" evidence="1">
    <location>
        <begin position="16"/>
        <end position="178"/>
    </location>
</feature>
<evidence type="ECO:0000313" key="2">
    <source>
        <dbReference type="EMBL" id="MPC10605.1"/>
    </source>
</evidence>
<dbReference type="EMBL" id="VSRR010000124">
    <property type="protein sequence ID" value="MPC10605.1"/>
    <property type="molecule type" value="Genomic_DNA"/>
</dbReference>
<name>A0A5B7CN69_PORTR</name>
<accession>A0A5B7CN69</accession>
<organism evidence="2 3">
    <name type="scientific">Portunus trituberculatus</name>
    <name type="common">Swimming crab</name>
    <name type="synonym">Neptunus trituberculatus</name>
    <dbReference type="NCBI Taxonomy" id="210409"/>
    <lineage>
        <taxon>Eukaryota</taxon>
        <taxon>Metazoa</taxon>
        <taxon>Ecdysozoa</taxon>
        <taxon>Arthropoda</taxon>
        <taxon>Crustacea</taxon>
        <taxon>Multicrustacea</taxon>
        <taxon>Malacostraca</taxon>
        <taxon>Eumalacostraca</taxon>
        <taxon>Eucarida</taxon>
        <taxon>Decapoda</taxon>
        <taxon>Pleocyemata</taxon>
        <taxon>Brachyura</taxon>
        <taxon>Eubrachyura</taxon>
        <taxon>Portunoidea</taxon>
        <taxon>Portunidae</taxon>
        <taxon>Portuninae</taxon>
        <taxon>Portunus</taxon>
    </lineage>
</organism>
<reference evidence="2 3" key="1">
    <citation type="submission" date="2019-05" db="EMBL/GenBank/DDBJ databases">
        <title>Another draft genome of Portunus trituberculatus and its Hox gene families provides insights of decapod evolution.</title>
        <authorList>
            <person name="Jeong J.-H."/>
            <person name="Song I."/>
            <person name="Kim S."/>
            <person name="Choi T."/>
            <person name="Kim D."/>
            <person name="Ryu S."/>
            <person name="Kim W."/>
        </authorList>
    </citation>
    <scope>NUCLEOTIDE SEQUENCE [LARGE SCALE GENOMIC DNA]</scope>
    <source>
        <tissue evidence="2">Muscle</tissue>
    </source>
</reference>